<evidence type="ECO:0000313" key="5">
    <source>
        <dbReference type="EMBL" id="MFC5815269.1"/>
    </source>
</evidence>
<evidence type="ECO:0000256" key="3">
    <source>
        <dbReference type="ARBA" id="ARBA00023163"/>
    </source>
</evidence>
<organism evidence="5 6">
    <name type="scientific">Nonomuraea harbinensis</name>
    <dbReference type="NCBI Taxonomy" id="1286938"/>
    <lineage>
        <taxon>Bacteria</taxon>
        <taxon>Bacillati</taxon>
        <taxon>Actinomycetota</taxon>
        <taxon>Actinomycetes</taxon>
        <taxon>Streptosporangiales</taxon>
        <taxon>Streptosporangiaceae</taxon>
        <taxon>Nonomuraea</taxon>
    </lineage>
</organism>
<gene>
    <name evidence="5" type="ORF">ACFPUY_09260</name>
</gene>
<dbReference type="PANTHER" id="PTHR33204:SF18">
    <property type="entry name" value="TRANSCRIPTIONAL REGULATORY PROTEIN"/>
    <property type="match status" value="1"/>
</dbReference>
<keyword evidence="6" id="KW-1185">Reference proteome</keyword>
<sequence length="208" mass="22641">MRTYDDPCGVARALDHVGERWALLIVRELLLGPKRFTDLRAGLPGASQNVLSQRLRELEESGVLRRRKLPPPAASRVYELTERGSELEPVVLALAQWGSRMPLTSTGPLSVDALLYALKTTFDPGAADGFEGSVELRLGEESILATVSAGQLTFARDGAGGDAVLRADAETIRSVVFAGRNLEESEVEGDWQVAERFVTLFPRPPTNL</sequence>
<evidence type="ECO:0000259" key="4">
    <source>
        <dbReference type="PROSITE" id="PS51118"/>
    </source>
</evidence>
<dbReference type="EMBL" id="JBHSNW010000004">
    <property type="protein sequence ID" value="MFC5815269.1"/>
    <property type="molecule type" value="Genomic_DNA"/>
</dbReference>
<dbReference type="Proteomes" id="UP001596096">
    <property type="component" value="Unassembled WGS sequence"/>
</dbReference>
<reference evidence="6" key="1">
    <citation type="journal article" date="2019" name="Int. J. Syst. Evol. Microbiol.">
        <title>The Global Catalogue of Microorganisms (GCM) 10K type strain sequencing project: providing services to taxonomists for standard genome sequencing and annotation.</title>
        <authorList>
            <consortium name="The Broad Institute Genomics Platform"/>
            <consortium name="The Broad Institute Genome Sequencing Center for Infectious Disease"/>
            <person name="Wu L."/>
            <person name="Ma J."/>
        </authorList>
    </citation>
    <scope>NUCLEOTIDE SEQUENCE [LARGE SCALE GENOMIC DNA]</scope>
    <source>
        <strain evidence="6">CGMCC 4.7106</strain>
    </source>
</reference>
<evidence type="ECO:0000313" key="6">
    <source>
        <dbReference type="Proteomes" id="UP001596096"/>
    </source>
</evidence>
<feature type="domain" description="HTH hxlR-type" evidence="4">
    <location>
        <begin position="8"/>
        <end position="106"/>
    </location>
</feature>
<dbReference type="PANTHER" id="PTHR33204">
    <property type="entry name" value="TRANSCRIPTIONAL REGULATOR, MARR FAMILY"/>
    <property type="match status" value="1"/>
</dbReference>
<name>A0ABW1BQB7_9ACTN</name>
<proteinExistence type="predicted"/>
<dbReference type="RefSeq" id="WP_219543510.1">
    <property type="nucleotide sequence ID" value="NZ_JAHKRN010000004.1"/>
</dbReference>
<keyword evidence="1" id="KW-0805">Transcription regulation</keyword>
<dbReference type="InterPro" id="IPR011991">
    <property type="entry name" value="ArsR-like_HTH"/>
</dbReference>
<dbReference type="CDD" id="cd00090">
    <property type="entry name" value="HTH_ARSR"/>
    <property type="match status" value="1"/>
</dbReference>
<evidence type="ECO:0000256" key="2">
    <source>
        <dbReference type="ARBA" id="ARBA00023125"/>
    </source>
</evidence>
<keyword evidence="2" id="KW-0238">DNA-binding</keyword>
<dbReference type="Pfam" id="PF01638">
    <property type="entry name" value="HxlR"/>
    <property type="match status" value="1"/>
</dbReference>
<dbReference type="InterPro" id="IPR002577">
    <property type="entry name" value="HTH_HxlR"/>
</dbReference>
<keyword evidence="3" id="KW-0804">Transcription</keyword>
<dbReference type="PROSITE" id="PS51118">
    <property type="entry name" value="HTH_HXLR"/>
    <property type="match status" value="1"/>
</dbReference>
<protein>
    <submittedName>
        <fullName evidence="5">Winged helix-turn-helix transcriptional regulator</fullName>
    </submittedName>
</protein>
<comment type="caution">
    <text evidence="5">The sequence shown here is derived from an EMBL/GenBank/DDBJ whole genome shotgun (WGS) entry which is preliminary data.</text>
</comment>
<accession>A0ABW1BQB7</accession>
<evidence type="ECO:0000256" key="1">
    <source>
        <dbReference type="ARBA" id="ARBA00023015"/>
    </source>
</evidence>